<evidence type="ECO:0000313" key="10">
    <source>
        <dbReference type="Proteomes" id="UP000291117"/>
    </source>
</evidence>
<evidence type="ECO:0000256" key="5">
    <source>
        <dbReference type="ARBA" id="ARBA00023237"/>
    </source>
</evidence>
<dbReference type="EMBL" id="SJSM01000002">
    <property type="protein sequence ID" value="TCC98821.1"/>
    <property type="molecule type" value="Genomic_DNA"/>
</dbReference>
<dbReference type="InterPro" id="IPR033985">
    <property type="entry name" value="SusD-like_N"/>
</dbReference>
<proteinExistence type="inferred from homology"/>
<dbReference type="Pfam" id="PF07980">
    <property type="entry name" value="SusD_RagB"/>
    <property type="match status" value="1"/>
</dbReference>
<dbReference type="GO" id="GO:0009279">
    <property type="term" value="C:cell outer membrane"/>
    <property type="evidence" value="ECO:0007669"/>
    <property type="project" value="UniProtKB-SubCell"/>
</dbReference>
<dbReference type="Proteomes" id="UP000291117">
    <property type="component" value="Unassembled WGS sequence"/>
</dbReference>
<evidence type="ECO:0000256" key="1">
    <source>
        <dbReference type="ARBA" id="ARBA00004442"/>
    </source>
</evidence>
<comment type="caution">
    <text evidence="9">The sequence shown here is derived from an EMBL/GenBank/DDBJ whole genome shotgun (WGS) entry which is preliminary data.</text>
</comment>
<name>A0A4R0NEF8_9SPHI</name>
<dbReference type="InterPro" id="IPR011990">
    <property type="entry name" value="TPR-like_helical_dom_sf"/>
</dbReference>
<reference evidence="9 10" key="1">
    <citation type="submission" date="2019-02" db="EMBL/GenBank/DDBJ databases">
        <title>Pedobacter sp. RP-3-8 sp. nov., isolated from Arctic soil.</title>
        <authorList>
            <person name="Dahal R.H."/>
        </authorList>
    </citation>
    <scope>NUCLEOTIDE SEQUENCE [LARGE SCALE GENOMIC DNA]</scope>
    <source>
        <strain evidence="9 10">RP-3-8</strain>
    </source>
</reference>
<evidence type="ECO:0000256" key="2">
    <source>
        <dbReference type="ARBA" id="ARBA00006275"/>
    </source>
</evidence>
<keyword evidence="10" id="KW-1185">Reference proteome</keyword>
<keyword evidence="5" id="KW-0998">Cell outer membrane</keyword>
<organism evidence="9 10">
    <name type="scientific">Pedobacter hiemivivus</name>
    <dbReference type="NCBI Taxonomy" id="2530454"/>
    <lineage>
        <taxon>Bacteria</taxon>
        <taxon>Pseudomonadati</taxon>
        <taxon>Bacteroidota</taxon>
        <taxon>Sphingobacteriia</taxon>
        <taxon>Sphingobacteriales</taxon>
        <taxon>Sphingobacteriaceae</taxon>
        <taxon>Pedobacter</taxon>
    </lineage>
</organism>
<dbReference type="Gene3D" id="1.25.40.390">
    <property type="match status" value="1"/>
</dbReference>
<evidence type="ECO:0000259" key="8">
    <source>
        <dbReference type="Pfam" id="PF14322"/>
    </source>
</evidence>
<keyword evidence="3 6" id="KW-0732">Signal</keyword>
<dbReference type="SUPFAM" id="SSF48452">
    <property type="entry name" value="TPR-like"/>
    <property type="match status" value="1"/>
</dbReference>
<keyword evidence="4" id="KW-0472">Membrane</keyword>
<protein>
    <submittedName>
        <fullName evidence="9">RagB/SusD family nutrient uptake outer membrane protein</fullName>
    </submittedName>
</protein>
<accession>A0A4R0NEF8</accession>
<feature type="domain" description="RagB/SusD" evidence="7">
    <location>
        <begin position="348"/>
        <end position="466"/>
    </location>
</feature>
<dbReference type="RefSeq" id="WP_131607801.1">
    <property type="nucleotide sequence ID" value="NZ_SJSM01000002.1"/>
</dbReference>
<feature type="domain" description="SusD-like N-terminal" evidence="8">
    <location>
        <begin position="23"/>
        <end position="233"/>
    </location>
</feature>
<evidence type="ECO:0000256" key="6">
    <source>
        <dbReference type="SAM" id="SignalP"/>
    </source>
</evidence>
<evidence type="ECO:0000256" key="4">
    <source>
        <dbReference type="ARBA" id="ARBA00023136"/>
    </source>
</evidence>
<comment type="subcellular location">
    <subcellularLocation>
        <location evidence="1">Cell outer membrane</location>
    </subcellularLocation>
</comment>
<gene>
    <name evidence="9" type="ORF">EZ444_05970</name>
</gene>
<evidence type="ECO:0000259" key="7">
    <source>
        <dbReference type="Pfam" id="PF07980"/>
    </source>
</evidence>
<feature type="chain" id="PRO_5020553174" evidence="6">
    <location>
        <begin position="21"/>
        <end position="470"/>
    </location>
</feature>
<sequence>MMNKILIVLAALVMATAACKKSDFLDEKPDIKLVVPKTLKDFQAILDNDREINGIPGGQGLVPHLGETGADNYFLLDATFNAISNPLYRNYYLWAKDVNTSNPVPDWNRPYLSIFYTNVVLDGLKTLTAGEQDTEAFRKVKGSALFYRAHAFYQLAQVFAPPYNESTASAMWGIPLRSTADVGEKLSRATLLETYTRILADLQTAKGLLTIDNIIKERPSKQAAFGLLSRTCLAMMQYEKAYLYADSCLQLKSSLSDYNNLNPDAFYSFAGSDVKAQEVIFSSIMIGPDLQIPVNIFQAKADPDLYASYADDDLRKVIFFAPGFPSGNRFKGSYLGMDNLFAGITTDEVLLIRAEAAARTNRVQIAKDDINRLLVKRWKKGKVYPVFSSLDAEETLNFVLKERRKELVFRGLRWTDIRRLNLEGRNISIRRTISGTTYELKPNDMNYTYPIPLQVTGFNPDMPQNPRAGQ</sequence>
<dbReference type="OrthoDB" id="653598at2"/>
<dbReference type="Pfam" id="PF14322">
    <property type="entry name" value="SusD-like_3"/>
    <property type="match status" value="1"/>
</dbReference>
<evidence type="ECO:0000256" key="3">
    <source>
        <dbReference type="ARBA" id="ARBA00022729"/>
    </source>
</evidence>
<feature type="signal peptide" evidence="6">
    <location>
        <begin position="1"/>
        <end position="20"/>
    </location>
</feature>
<dbReference type="AlphaFoldDB" id="A0A4R0NEF8"/>
<dbReference type="InterPro" id="IPR012944">
    <property type="entry name" value="SusD_RagB_dom"/>
</dbReference>
<comment type="similarity">
    <text evidence="2">Belongs to the SusD family.</text>
</comment>
<evidence type="ECO:0000313" key="9">
    <source>
        <dbReference type="EMBL" id="TCC98821.1"/>
    </source>
</evidence>
<dbReference type="PROSITE" id="PS51257">
    <property type="entry name" value="PROKAR_LIPOPROTEIN"/>
    <property type="match status" value="1"/>
</dbReference>